<dbReference type="Gene3D" id="2.60.40.10">
    <property type="entry name" value="Immunoglobulins"/>
    <property type="match status" value="2"/>
</dbReference>
<evidence type="ECO:0000256" key="1">
    <source>
        <dbReference type="SAM" id="SignalP"/>
    </source>
</evidence>
<evidence type="ECO:0000313" key="3">
    <source>
        <dbReference type="EnsemblMetazoa" id="Aqu2.1.20324_001"/>
    </source>
</evidence>
<name>A0A1X7TY53_AMPQE</name>
<keyword evidence="1" id="KW-0732">Signal</keyword>
<proteinExistence type="predicted"/>
<dbReference type="InParanoid" id="A0A1X7TY53"/>
<protein>
    <recommendedName>
        <fullName evidence="2">Ig-like domain-containing protein</fullName>
    </recommendedName>
</protein>
<evidence type="ECO:0000259" key="2">
    <source>
        <dbReference type="PROSITE" id="PS50835"/>
    </source>
</evidence>
<dbReference type="SUPFAM" id="SSF48726">
    <property type="entry name" value="Immunoglobulin"/>
    <property type="match status" value="2"/>
</dbReference>
<dbReference type="InterPro" id="IPR003599">
    <property type="entry name" value="Ig_sub"/>
</dbReference>
<dbReference type="InterPro" id="IPR007110">
    <property type="entry name" value="Ig-like_dom"/>
</dbReference>
<feature type="chain" id="PRO_5013050122" description="Ig-like domain-containing protein" evidence="1">
    <location>
        <begin position="21"/>
        <end position="461"/>
    </location>
</feature>
<feature type="signal peptide" evidence="1">
    <location>
        <begin position="1"/>
        <end position="20"/>
    </location>
</feature>
<dbReference type="PANTHER" id="PTHR45889">
    <property type="entry name" value="IG-LIKE DOMAIN-CONTAINING PROTEIN"/>
    <property type="match status" value="1"/>
</dbReference>
<feature type="domain" description="Ig-like" evidence="2">
    <location>
        <begin position="263"/>
        <end position="342"/>
    </location>
</feature>
<dbReference type="SMART" id="SM00409">
    <property type="entry name" value="IG"/>
    <property type="match status" value="2"/>
</dbReference>
<dbReference type="InterPro" id="IPR036179">
    <property type="entry name" value="Ig-like_dom_sf"/>
</dbReference>
<dbReference type="PANTHER" id="PTHR45889:SF8">
    <property type="entry name" value="IG-LIKE DOMAIN-CONTAINING PROTEIN"/>
    <property type="match status" value="1"/>
</dbReference>
<dbReference type="AlphaFoldDB" id="A0A1X7TY53"/>
<dbReference type="PROSITE" id="PS51257">
    <property type="entry name" value="PROKAR_LIPOPROTEIN"/>
    <property type="match status" value="1"/>
</dbReference>
<accession>A0A1X7TY53</accession>
<reference evidence="3" key="1">
    <citation type="submission" date="2017-05" db="UniProtKB">
        <authorList>
            <consortium name="EnsemblMetazoa"/>
        </authorList>
    </citation>
    <scope>IDENTIFICATION</scope>
</reference>
<dbReference type="PROSITE" id="PS50835">
    <property type="entry name" value="IG_LIKE"/>
    <property type="match status" value="1"/>
</dbReference>
<sequence>MAKSCLIFVTALCALTAVSCSKNKRQGYQLVIPDGEVTSSPSDSSVKIGDKLTIFCAYPSYMLPYIQKPRICHDDIKNGKKFGTVCLGLKSTTNSGELVNFLYQYTPSHRGEHGLRFTCSNLAGSVELNLLYGPIISDIRNNTSKTLRLADSDNIQLFADEGDSLWLSFNVEANPPMTSNDVHIISSAAPYPNVNVTGSNVKLNFSNVRRTNAGMYEIIMKNTVGNSTLTFQLVAYCELNDPLCINKEEVIYINIYFPFVVGPRFRYTNGTYSQLVNQNITLSCALQEKTNPPSTITFSTTANYTSNVHWLPTQNLIKFHTLVIPNSGYYNCTARNAYGSVTQWYILDIGYPVNDKIEGKLLSYTPGSLTAQYTYITYDRNTTYYSVLISKLHKWYHIDVYIKFAGLVHYKSLPPVESYDVNLTTAVNYRLVVLGYNKYTEYPTFLVKIPFTINDKNEIQI</sequence>
<dbReference type="EnsemblMetazoa" id="Aqu2.1.20324_001">
    <property type="protein sequence ID" value="Aqu2.1.20324_001"/>
    <property type="gene ID" value="Aqu2.1.20324"/>
</dbReference>
<organism evidence="3">
    <name type="scientific">Amphimedon queenslandica</name>
    <name type="common">Sponge</name>
    <dbReference type="NCBI Taxonomy" id="400682"/>
    <lineage>
        <taxon>Eukaryota</taxon>
        <taxon>Metazoa</taxon>
        <taxon>Porifera</taxon>
        <taxon>Demospongiae</taxon>
        <taxon>Heteroscleromorpha</taxon>
        <taxon>Haplosclerida</taxon>
        <taxon>Niphatidae</taxon>
        <taxon>Amphimedon</taxon>
    </lineage>
</organism>
<dbReference type="InterPro" id="IPR013783">
    <property type="entry name" value="Ig-like_fold"/>
</dbReference>